<accession>A0A2P4ZJ15</accession>
<dbReference type="Pfam" id="PF20219">
    <property type="entry name" value="DUF6579"/>
    <property type="match status" value="1"/>
</dbReference>
<feature type="transmembrane region" description="Helical" evidence="1">
    <location>
        <begin position="415"/>
        <end position="434"/>
    </location>
</feature>
<evidence type="ECO:0000256" key="1">
    <source>
        <dbReference type="SAM" id="Phobius"/>
    </source>
</evidence>
<dbReference type="Gene3D" id="1.20.120.20">
    <property type="entry name" value="Apolipoprotein"/>
    <property type="match status" value="1"/>
</dbReference>
<reference evidence="2 3" key="1">
    <citation type="journal article" date="2016" name="Genome Announc.">
        <title>Draft Whole-Genome Sequence of Trichoderma gamsii T6085, a Promising Biocontrol Agent of Fusarium Head Blight on Wheat.</title>
        <authorList>
            <person name="Baroncelli R."/>
            <person name="Zapparata A."/>
            <person name="Piaggeschi G."/>
            <person name="Sarrocco S."/>
            <person name="Vannacci G."/>
        </authorList>
    </citation>
    <scope>NUCLEOTIDE SEQUENCE [LARGE SCALE GENOMIC DNA]</scope>
    <source>
        <strain evidence="2 3">T6085</strain>
    </source>
</reference>
<name>A0A2P4ZJ15_9HYPO</name>
<dbReference type="Proteomes" id="UP000054821">
    <property type="component" value="Unassembled WGS sequence"/>
</dbReference>
<keyword evidence="1" id="KW-1133">Transmembrane helix</keyword>
<keyword evidence="1" id="KW-0812">Transmembrane</keyword>
<dbReference type="AlphaFoldDB" id="A0A2P4ZJ15"/>
<sequence length="440" mass="47809">MSGSGVQDCRQAAFRPAQDTQALLKSGKERNDAIACSVRQMAARYEKLVSAQVNCADTVQQSARGINAAVSSSCNSVSEAANAVQRNAESINATLSSTGRSVSEAADSVKTAAQEIVPEVHGVRLMANSLCISVATIAVIMEQMVLEIKKVNQNPENIREELWRTNVLTSSGGAGKSGFAEVVYNFVNMEVGKSQYKDDCFFVWHPDTSWHPAFYAKVKEAPLPATFMGESDCLDRLCTAMKAIRQGMKEQGKDPEKIPTFHILIPAWYNLAAMEPVHFPDELLPLRLVGPKHDGGKPVVPFVLPRPQADLTLQAIGNSFGEKLLDLITAKLLAGTIAMSSALGGTVAGMTAVAALFTVAPPLGLVASVPVMGRNPLKRRKPPIAPFLANHAEWHWSYRFAVSFDLINQKSFQFCVYRIAYMLLAHCPILLAYGEHEYAT</sequence>
<protein>
    <submittedName>
        <fullName evidence="2">Uncharacterized protein</fullName>
    </submittedName>
</protein>
<keyword evidence="1" id="KW-0472">Membrane</keyword>
<organism evidence="2 3">
    <name type="scientific">Trichoderma gamsii</name>
    <dbReference type="NCBI Taxonomy" id="398673"/>
    <lineage>
        <taxon>Eukaryota</taxon>
        <taxon>Fungi</taxon>
        <taxon>Dikarya</taxon>
        <taxon>Ascomycota</taxon>
        <taxon>Pezizomycotina</taxon>
        <taxon>Sordariomycetes</taxon>
        <taxon>Hypocreomycetidae</taxon>
        <taxon>Hypocreales</taxon>
        <taxon>Hypocreaceae</taxon>
        <taxon>Trichoderma</taxon>
    </lineage>
</organism>
<comment type="caution">
    <text evidence="2">The sequence shown here is derived from an EMBL/GenBank/DDBJ whole genome shotgun (WGS) entry which is preliminary data.</text>
</comment>
<dbReference type="InterPro" id="IPR046486">
    <property type="entry name" value="DUF6579"/>
</dbReference>
<keyword evidence="3" id="KW-1185">Reference proteome</keyword>
<gene>
    <name evidence="2" type="ORF">TGAM01_v206979</name>
</gene>
<feature type="transmembrane region" description="Helical" evidence="1">
    <location>
        <begin position="347"/>
        <end position="371"/>
    </location>
</feature>
<proteinExistence type="predicted"/>
<dbReference type="RefSeq" id="XP_018662377.1">
    <property type="nucleotide sequence ID" value="XM_018804262.1"/>
</dbReference>
<dbReference type="GeneID" id="29984345"/>
<evidence type="ECO:0000313" key="2">
    <source>
        <dbReference type="EMBL" id="PON24291.1"/>
    </source>
</evidence>
<dbReference type="EMBL" id="JPDN02000024">
    <property type="protein sequence ID" value="PON24291.1"/>
    <property type="molecule type" value="Genomic_DNA"/>
</dbReference>
<evidence type="ECO:0000313" key="3">
    <source>
        <dbReference type="Proteomes" id="UP000054821"/>
    </source>
</evidence>
<dbReference type="STRING" id="398673.A0A2P4ZJ15"/>